<proteinExistence type="predicted"/>
<feature type="transmembrane region" description="Helical" evidence="6">
    <location>
        <begin position="63"/>
        <end position="84"/>
    </location>
</feature>
<dbReference type="InterPro" id="IPR013861">
    <property type="entry name" value="TMEM115/Pdh1/Rbl19"/>
</dbReference>
<dbReference type="Proteomes" id="UP000095284">
    <property type="component" value="Unplaced"/>
</dbReference>
<sequence>MRVNIDPALLRHKLDVWQAWFKAEKPVFQISVGVLAIGFLLSLINPIYNFFSYTPSSLFLLHIWRPFTAAITETNVFLLLWSVLAFHQLTEVISPLWGLNEVLKFCLIVHFVTLFALSMIALGFFALFGAVDFFYFAHLNGLAPVNVAALVAIKQFLPDTVLITTSKGRLKNNHLPLSSLTLVIIAYLVGLVRYGVIFQTAMGIQVSWTYLRFIQKRELRQGEKGDQSDHFAWHTLFPRITQPFFQGIGKIAYRSLFKLRLLKKVDRMILPQVNEDTMFELDLDREAERKRQIALRELQARLMQQKRASPIPPARPSQPLAPVPEAREPTPNIPEVLPPLDLGSD</sequence>
<feature type="transmembrane region" description="Helical" evidence="6">
    <location>
        <begin position="105"/>
        <end position="127"/>
    </location>
</feature>
<dbReference type="Proteomes" id="UP000582659">
    <property type="component" value="Unassembled WGS sequence"/>
</dbReference>
<dbReference type="Pfam" id="PF08551">
    <property type="entry name" value="DUF1751"/>
    <property type="match status" value="1"/>
</dbReference>
<comment type="subcellular location">
    <subcellularLocation>
        <location evidence="1">Membrane</location>
        <topology evidence="1">Multi-pass membrane protein</topology>
    </subcellularLocation>
</comment>
<dbReference type="GO" id="GO:0006890">
    <property type="term" value="P:retrograde vesicle-mediated transport, Golgi to endoplasmic reticulum"/>
    <property type="evidence" value="ECO:0007669"/>
    <property type="project" value="InterPro"/>
</dbReference>
<protein>
    <submittedName>
        <fullName evidence="7">(pine wood nematode) hypothetical protein</fullName>
    </submittedName>
</protein>
<evidence type="ECO:0000256" key="5">
    <source>
        <dbReference type="SAM" id="MobiDB-lite"/>
    </source>
</evidence>
<feature type="transmembrane region" description="Helical" evidence="6">
    <location>
        <begin position="174"/>
        <end position="190"/>
    </location>
</feature>
<evidence type="ECO:0000256" key="3">
    <source>
        <dbReference type="ARBA" id="ARBA00022989"/>
    </source>
</evidence>
<dbReference type="GO" id="GO:0005794">
    <property type="term" value="C:Golgi apparatus"/>
    <property type="evidence" value="ECO:0007669"/>
    <property type="project" value="TreeGrafter"/>
</dbReference>
<keyword evidence="10" id="KW-1185">Reference proteome</keyword>
<accession>A0A1I7RUF9</accession>
<feature type="compositionally biased region" description="Pro residues" evidence="5">
    <location>
        <begin position="310"/>
        <end position="322"/>
    </location>
</feature>
<evidence type="ECO:0000256" key="2">
    <source>
        <dbReference type="ARBA" id="ARBA00022692"/>
    </source>
</evidence>
<reference evidence="8" key="2">
    <citation type="submission" date="2020-08" db="EMBL/GenBank/DDBJ databases">
        <authorList>
            <person name="Kikuchi T."/>
        </authorList>
    </citation>
    <scope>NUCLEOTIDE SEQUENCE</scope>
    <source>
        <strain evidence="7">Ka4C1</strain>
    </source>
</reference>
<dbReference type="GO" id="GO:0016020">
    <property type="term" value="C:membrane"/>
    <property type="evidence" value="ECO:0007669"/>
    <property type="project" value="UniProtKB-SubCell"/>
</dbReference>
<evidence type="ECO:0000313" key="10">
    <source>
        <dbReference type="Proteomes" id="UP000659654"/>
    </source>
</evidence>
<dbReference type="EMBL" id="CAJFDI010000004">
    <property type="protein sequence ID" value="CAD5225092.1"/>
    <property type="molecule type" value="Genomic_DNA"/>
</dbReference>
<feature type="region of interest" description="Disordered" evidence="5">
    <location>
        <begin position="304"/>
        <end position="345"/>
    </location>
</feature>
<evidence type="ECO:0000256" key="4">
    <source>
        <dbReference type="ARBA" id="ARBA00023136"/>
    </source>
</evidence>
<dbReference type="SMART" id="SM01160">
    <property type="entry name" value="DUF1751"/>
    <property type="match status" value="1"/>
</dbReference>
<evidence type="ECO:0000256" key="6">
    <source>
        <dbReference type="SAM" id="Phobius"/>
    </source>
</evidence>
<keyword evidence="2 6" id="KW-0812">Transmembrane</keyword>
<dbReference type="PANTHER" id="PTHR13377">
    <property type="entry name" value="PLACENTAL PROTEIN 6"/>
    <property type="match status" value="1"/>
</dbReference>
<evidence type="ECO:0000313" key="8">
    <source>
        <dbReference type="EMBL" id="CAG9114098.1"/>
    </source>
</evidence>
<evidence type="ECO:0000313" key="9">
    <source>
        <dbReference type="Proteomes" id="UP000095284"/>
    </source>
</evidence>
<dbReference type="WBParaSite" id="BXY_0436900.1">
    <property type="protein sequence ID" value="BXY_0436900.1"/>
    <property type="gene ID" value="BXY_0436900"/>
</dbReference>
<dbReference type="PANTHER" id="PTHR13377:SF3">
    <property type="entry name" value="TRANSMEMBRANE PROTEIN 115"/>
    <property type="match status" value="1"/>
</dbReference>
<gene>
    <name evidence="7" type="ORF">BXYJ_LOCUS8371</name>
</gene>
<reference evidence="11" key="1">
    <citation type="submission" date="2016-11" db="UniProtKB">
        <authorList>
            <consortium name="WormBaseParasite"/>
        </authorList>
    </citation>
    <scope>IDENTIFICATION</scope>
</reference>
<dbReference type="EMBL" id="CAJFCV020000004">
    <property type="protein sequence ID" value="CAG9114098.1"/>
    <property type="molecule type" value="Genomic_DNA"/>
</dbReference>
<evidence type="ECO:0000313" key="7">
    <source>
        <dbReference type="EMBL" id="CAD5225092.1"/>
    </source>
</evidence>
<dbReference type="Proteomes" id="UP000659654">
    <property type="component" value="Unassembled WGS sequence"/>
</dbReference>
<dbReference type="AlphaFoldDB" id="A0A1I7RUF9"/>
<keyword evidence="4 6" id="KW-0472">Membrane</keyword>
<dbReference type="OrthoDB" id="73612at2759"/>
<evidence type="ECO:0000313" key="11">
    <source>
        <dbReference type="WBParaSite" id="BXY_0436900.1"/>
    </source>
</evidence>
<evidence type="ECO:0000256" key="1">
    <source>
        <dbReference type="ARBA" id="ARBA00004141"/>
    </source>
</evidence>
<organism evidence="9 11">
    <name type="scientific">Bursaphelenchus xylophilus</name>
    <name type="common">Pinewood nematode worm</name>
    <name type="synonym">Aphelenchoides xylophilus</name>
    <dbReference type="NCBI Taxonomy" id="6326"/>
    <lineage>
        <taxon>Eukaryota</taxon>
        <taxon>Metazoa</taxon>
        <taxon>Ecdysozoa</taxon>
        <taxon>Nematoda</taxon>
        <taxon>Chromadorea</taxon>
        <taxon>Rhabditida</taxon>
        <taxon>Tylenchina</taxon>
        <taxon>Tylenchomorpha</taxon>
        <taxon>Aphelenchoidea</taxon>
        <taxon>Aphelenchoididae</taxon>
        <taxon>Bursaphelenchus</taxon>
    </lineage>
</organism>
<keyword evidence="3 6" id="KW-1133">Transmembrane helix</keyword>
<feature type="transmembrane region" description="Helical" evidence="6">
    <location>
        <begin position="27"/>
        <end position="51"/>
    </location>
</feature>
<name>A0A1I7RUF9_BURXY</name>